<evidence type="ECO:0000313" key="10">
    <source>
        <dbReference type="Proteomes" id="UP000271626"/>
    </source>
</evidence>
<dbReference type="AlphaFoldDB" id="A0A3P8L597"/>
<proteinExistence type="inferred from homology"/>
<dbReference type="InterPro" id="IPR038665">
    <property type="entry name" value="Voltage-dep_anion_channel_sf"/>
</dbReference>
<dbReference type="Pfam" id="PF03595">
    <property type="entry name" value="SLAC1"/>
    <property type="match status" value="1"/>
</dbReference>
<sequence>MHATTTDSRTTRPARGVLLRDLRAPGEAVSNLTPNWFASVMGTGIVATAAVGLPIHVPGLRTVAAAVWALAAILLTILTTGTVAHWIRYPAFARRHHRDPVIGNFYGAMAMAFLTVGIGAVVVGRDWIGLRAALVVGITLWTVGSALGLFFAVLIPALMFRGGHYRADAAFAGWLMPVVSPMVTAAGGAVLLPYTPAGVPRTALLWFSYGCFAFTLVSALLVLPAVILRLLRGPAWTPAIVPTAWIVLGPLGQSITAANGLGANAHLAVGPDAAAALQRFGTDYGWTVTVAVLMWTAVALTLTARTALADAEGLPFALTWWSFTFPVGTCATGFSAMTVATGATGYGVLAVAYFLGLVAGWALAARGTAPRAVVSGALLRHPELT</sequence>
<feature type="transmembrane region" description="Helical" evidence="8">
    <location>
        <begin position="284"/>
        <end position="304"/>
    </location>
</feature>
<evidence type="ECO:0000313" key="9">
    <source>
        <dbReference type="EMBL" id="VDR40825.1"/>
    </source>
</evidence>
<evidence type="ECO:0000256" key="2">
    <source>
        <dbReference type="ARBA" id="ARBA00008566"/>
    </source>
</evidence>
<dbReference type="GO" id="GO:0055085">
    <property type="term" value="P:transmembrane transport"/>
    <property type="evidence" value="ECO:0007669"/>
    <property type="project" value="InterPro"/>
</dbReference>
<keyword evidence="3" id="KW-0813">Transport</keyword>
<feature type="transmembrane region" description="Helical" evidence="8">
    <location>
        <begin position="171"/>
        <end position="192"/>
    </location>
</feature>
<dbReference type="InterPro" id="IPR004695">
    <property type="entry name" value="SLAC1/Mae1/Ssu1/TehA"/>
</dbReference>
<feature type="transmembrane region" description="Helical" evidence="8">
    <location>
        <begin position="316"/>
        <end position="337"/>
    </location>
</feature>
<gene>
    <name evidence="9" type="ORF">NCTC10741_03989</name>
</gene>
<feature type="transmembrane region" description="Helical" evidence="8">
    <location>
        <begin position="134"/>
        <end position="159"/>
    </location>
</feature>
<comment type="similarity">
    <text evidence="2">Belongs to the tellurite-resistance/dicarboxylate transporter (TDT) family.</text>
</comment>
<evidence type="ECO:0000256" key="8">
    <source>
        <dbReference type="SAM" id="Phobius"/>
    </source>
</evidence>
<reference evidence="9 10" key="1">
    <citation type="submission" date="2018-12" db="EMBL/GenBank/DDBJ databases">
        <authorList>
            <consortium name="Pathogen Informatics"/>
        </authorList>
    </citation>
    <scope>NUCLEOTIDE SEQUENCE [LARGE SCALE GENOMIC DNA]</scope>
    <source>
        <strain evidence="9 10">NCTC10741</strain>
    </source>
</reference>
<comment type="subcellular location">
    <subcellularLocation>
        <location evidence="1">Cell membrane</location>
        <topology evidence="1">Multi-pass membrane protein</topology>
    </subcellularLocation>
</comment>
<evidence type="ECO:0000256" key="5">
    <source>
        <dbReference type="ARBA" id="ARBA00022692"/>
    </source>
</evidence>
<dbReference type="Gene3D" id="1.50.10.150">
    <property type="entry name" value="Voltage-dependent anion channel"/>
    <property type="match status" value="1"/>
</dbReference>
<dbReference type="OrthoDB" id="958273at2"/>
<feature type="transmembrane region" description="Helical" evidence="8">
    <location>
        <begin position="67"/>
        <end position="89"/>
    </location>
</feature>
<accession>A0A3P8L597</accession>
<feature type="transmembrane region" description="Helical" evidence="8">
    <location>
        <begin position="36"/>
        <end position="55"/>
    </location>
</feature>
<name>A0A3P8L597_TSUPA</name>
<feature type="transmembrane region" description="Helical" evidence="8">
    <location>
        <begin position="204"/>
        <end position="227"/>
    </location>
</feature>
<dbReference type="EMBL" id="LR131273">
    <property type="protein sequence ID" value="VDR40825.1"/>
    <property type="molecule type" value="Genomic_DNA"/>
</dbReference>
<evidence type="ECO:0000256" key="3">
    <source>
        <dbReference type="ARBA" id="ARBA00022448"/>
    </source>
</evidence>
<dbReference type="RefSeq" id="WP_126197784.1">
    <property type="nucleotide sequence ID" value="NZ_CP085954.1"/>
</dbReference>
<dbReference type="PANTHER" id="PTHR31686:SF1">
    <property type="entry name" value="SULFITE EFFLUX PUMP SSU1"/>
    <property type="match status" value="1"/>
</dbReference>
<keyword evidence="6 8" id="KW-1133">Transmembrane helix</keyword>
<keyword evidence="4" id="KW-1003">Cell membrane</keyword>
<keyword evidence="5 8" id="KW-0812">Transmembrane</keyword>
<feature type="transmembrane region" description="Helical" evidence="8">
    <location>
        <begin position="101"/>
        <end position="122"/>
    </location>
</feature>
<organism evidence="9 10">
    <name type="scientific">Tsukamurella paurometabola</name>
    <name type="common">Corynebacterium paurometabolum</name>
    <dbReference type="NCBI Taxonomy" id="2061"/>
    <lineage>
        <taxon>Bacteria</taxon>
        <taxon>Bacillati</taxon>
        <taxon>Actinomycetota</taxon>
        <taxon>Actinomycetes</taxon>
        <taxon>Mycobacteriales</taxon>
        <taxon>Tsukamurellaceae</taxon>
        <taxon>Tsukamurella</taxon>
    </lineage>
</organism>
<dbReference type="Proteomes" id="UP000271626">
    <property type="component" value="Chromosome"/>
</dbReference>
<keyword evidence="7 8" id="KW-0472">Membrane</keyword>
<evidence type="ECO:0000256" key="7">
    <source>
        <dbReference type="ARBA" id="ARBA00023136"/>
    </source>
</evidence>
<dbReference type="InterPro" id="IPR051629">
    <property type="entry name" value="Sulfite_efflux_TDT"/>
</dbReference>
<feature type="transmembrane region" description="Helical" evidence="8">
    <location>
        <begin position="343"/>
        <end position="364"/>
    </location>
</feature>
<dbReference type="PANTHER" id="PTHR31686">
    <property type="match status" value="1"/>
</dbReference>
<evidence type="ECO:0000256" key="1">
    <source>
        <dbReference type="ARBA" id="ARBA00004651"/>
    </source>
</evidence>
<evidence type="ECO:0000256" key="6">
    <source>
        <dbReference type="ARBA" id="ARBA00022989"/>
    </source>
</evidence>
<dbReference type="CDD" id="cd09320">
    <property type="entry name" value="TDT_like_2"/>
    <property type="match status" value="1"/>
</dbReference>
<dbReference type="GO" id="GO:0005886">
    <property type="term" value="C:plasma membrane"/>
    <property type="evidence" value="ECO:0007669"/>
    <property type="project" value="UniProtKB-SubCell"/>
</dbReference>
<evidence type="ECO:0000256" key="4">
    <source>
        <dbReference type="ARBA" id="ARBA00022475"/>
    </source>
</evidence>
<protein>
    <submittedName>
        <fullName evidence="9">C4-dicarboxylate transporter/malic acid transport protein</fullName>
    </submittedName>
</protein>